<accession>A0A5C0AZH8</accession>
<organism evidence="1 2">
    <name type="scientific">Pigmentiphaga aceris</name>
    <dbReference type="NCBI Taxonomy" id="1940612"/>
    <lineage>
        <taxon>Bacteria</taxon>
        <taxon>Pseudomonadati</taxon>
        <taxon>Pseudomonadota</taxon>
        <taxon>Betaproteobacteria</taxon>
        <taxon>Burkholderiales</taxon>
        <taxon>Alcaligenaceae</taxon>
        <taxon>Pigmentiphaga</taxon>
    </lineage>
</organism>
<keyword evidence="2" id="KW-1185">Reference proteome</keyword>
<evidence type="ECO:0000313" key="1">
    <source>
        <dbReference type="EMBL" id="QEI07849.1"/>
    </source>
</evidence>
<dbReference type="RefSeq" id="WP_148816896.1">
    <property type="nucleotide sequence ID" value="NZ_CP043046.1"/>
</dbReference>
<evidence type="ECO:0000313" key="2">
    <source>
        <dbReference type="Proteomes" id="UP000325161"/>
    </source>
</evidence>
<dbReference type="AlphaFoldDB" id="A0A5C0AZH8"/>
<protein>
    <submittedName>
        <fullName evidence="1">Diguanylate cyclase</fullName>
    </submittedName>
</protein>
<dbReference type="Proteomes" id="UP000325161">
    <property type="component" value="Chromosome"/>
</dbReference>
<dbReference type="KEGG" id="pacr:FXN63_19900"/>
<name>A0A5C0AZH8_9BURK</name>
<gene>
    <name evidence="1" type="ORF">FXN63_19900</name>
</gene>
<sequence>MEIFDTISAHSTAMGLPLFAVTVAAAAKADTPMILILHWHGFGKETPVSIPGIPTPSRPVAGSAMQINQRWDSVESVDQAMLDAAWQLGAWDVERLVGRPWWRLGATDSETLACYRAFGEYPDQEPGQEHVVVADAPDREELMWLAANRGYIRWMFRPRKGGLWGDVDDEDCTLEEGGGRTLPCPVQPRACDADRAIRTIYRLGYVDHIILPEKYD</sequence>
<proteinExistence type="predicted"/>
<reference evidence="1 2" key="1">
    <citation type="submission" date="2019-08" db="EMBL/GenBank/DDBJ databases">
        <title>Amphibian skin-associated Pigmentiphaga: genome sequence and occurrence across geography and hosts.</title>
        <authorList>
            <person name="Bletz M.C."/>
            <person name="Bunk B."/>
            <person name="Sproeer C."/>
            <person name="Biwer P."/>
            <person name="Reiter S."/>
            <person name="Rabemananjara F.C.E."/>
            <person name="Schulz S."/>
            <person name="Overmann J."/>
            <person name="Vences M."/>
        </authorList>
    </citation>
    <scope>NUCLEOTIDE SEQUENCE [LARGE SCALE GENOMIC DNA]</scope>
    <source>
        <strain evidence="1 2">Mada1488</strain>
    </source>
</reference>
<dbReference type="OrthoDB" id="8534240at2"/>
<dbReference type="EMBL" id="CP043046">
    <property type="protein sequence ID" value="QEI07849.1"/>
    <property type="molecule type" value="Genomic_DNA"/>
</dbReference>